<dbReference type="EMBL" id="DS469764">
    <property type="protein sequence ID" value="EDO33654.1"/>
    <property type="molecule type" value="Genomic_DNA"/>
</dbReference>
<dbReference type="GO" id="GO:0045505">
    <property type="term" value="F:dynein intermediate chain binding"/>
    <property type="evidence" value="ECO:0000318"/>
    <property type="project" value="GO_Central"/>
</dbReference>
<sequence length="100" mass="11221">KLKAIIAEMLNAHLQNVEYNHRLCCEKGRLISQAIERSVKSLNCCQYKVTALVFIGAVRDKGIELASQCAWDPDTDYFAMATFTNETLFASGIVFPTVFE</sequence>
<dbReference type="Pfam" id="PF03645">
    <property type="entry name" value="Tctex-1"/>
    <property type="match status" value="1"/>
</dbReference>
<feature type="non-terminal residue" evidence="2">
    <location>
        <position position="1"/>
    </location>
</feature>
<dbReference type="Gene3D" id="3.30.1140.40">
    <property type="entry name" value="Tctex-1"/>
    <property type="match status" value="1"/>
</dbReference>
<dbReference type="InterPro" id="IPR038586">
    <property type="entry name" value="Tctex-1-like_sf"/>
</dbReference>
<gene>
    <name evidence="2" type="ORF">NEMVEDRAFT_v1g128942</name>
</gene>
<evidence type="ECO:0000256" key="1">
    <source>
        <dbReference type="ARBA" id="ARBA00005361"/>
    </source>
</evidence>
<reference evidence="2 3" key="1">
    <citation type="journal article" date="2007" name="Science">
        <title>Sea anemone genome reveals ancestral eumetazoan gene repertoire and genomic organization.</title>
        <authorList>
            <person name="Putnam N.H."/>
            <person name="Srivastava M."/>
            <person name="Hellsten U."/>
            <person name="Dirks B."/>
            <person name="Chapman J."/>
            <person name="Salamov A."/>
            <person name="Terry A."/>
            <person name="Shapiro H."/>
            <person name="Lindquist E."/>
            <person name="Kapitonov V.V."/>
            <person name="Jurka J."/>
            <person name="Genikhovich G."/>
            <person name="Grigoriev I.V."/>
            <person name="Lucas S.M."/>
            <person name="Steele R.E."/>
            <person name="Finnerty J.R."/>
            <person name="Technau U."/>
            <person name="Martindale M.Q."/>
            <person name="Rokhsar D.S."/>
        </authorList>
    </citation>
    <scope>NUCLEOTIDE SEQUENCE [LARGE SCALE GENOMIC DNA]</scope>
    <source>
        <strain evidence="3">CH2 X CH6</strain>
    </source>
</reference>
<evidence type="ECO:0000313" key="3">
    <source>
        <dbReference type="Proteomes" id="UP000001593"/>
    </source>
</evidence>
<dbReference type="AlphaFoldDB" id="A7SRL6"/>
<dbReference type="InterPro" id="IPR005334">
    <property type="entry name" value="Tctex-1-like"/>
</dbReference>
<dbReference type="CDD" id="cd21451">
    <property type="entry name" value="DLC-like_TCTEX1D"/>
    <property type="match status" value="1"/>
</dbReference>
<dbReference type="PANTHER" id="PTHR21255">
    <property type="entry name" value="T-COMPLEX-ASSOCIATED-TESTIS-EXPRESSED 1/ DYNEIN LIGHT CHAIN"/>
    <property type="match status" value="1"/>
</dbReference>
<protein>
    <submittedName>
        <fullName evidence="2">Uncharacterized protein</fullName>
    </submittedName>
</protein>
<keyword evidence="3" id="KW-1185">Reference proteome</keyword>
<accession>A7SRL6</accession>
<dbReference type="InParanoid" id="A7SRL6"/>
<dbReference type="PANTHER" id="PTHR21255:SF65">
    <property type="entry name" value="TCTEX1 DOMAIN-CONTAINING PROTEIN 2"/>
    <property type="match status" value="1"/>
</dbReference>
<organism evidence="2 3">
    <name type="scientific">Nematostella vectensis</name>
    <name type="common">Starlet sea anemone</name>
    <dbReference type="NCBI Taxonomy" id="45351"/>
    <lineage>
        <taxon>Eukaryota</taxon>
        <taxon>Metazoa</taxon>
        <taxon>Cnidaria</taxon>
        <taxon>Anthozoa</taxon>
        <taxon>Hexacorallia</taxon>
        <taxon>Actiniaria</taxon>
        <taxon>Edwardsiidae</taxon>
        <taxon>Nematostella</taxon>
    </lineage>
</organism>
<dbReference type="HOGENOM" id="CLU_097204_4_3_1"/>
<dbReference type="GO" id="GO:0007018">
    <property type="term" value="P:microtubule-based movement"/>
    <property type="evidence" value="ECO:0000318"/>
    <property type="project" value="GO_Central"/>
</dbReference>
<name>A7SRL6_NEMVE</name>
<dbReference type="GO" id="GO:0005868">
    <property type="term" value="C:cytoplasmic dynein complex"/>
    <property type="evidence" value="ECO:0000318"/>
    <property type="project" value="GO_Central"/>
</dbReference>
<dbReference type="STRING" id="45351.A7SRL6"/>
<dbReference type="eggNOG" id="KOG4108">
    <property type="taxonomic scope" value="Eukaryota"/>
</dbReference>
<dbReference type="GO" id="GO:0005737">
    <property type="term" value="C:cytoplasm"/>
    <property type="evidence" value="ECO:0000318"/>
    <property type="project" value="GO_Central"/>
</dbReference>
<dbReference type="Proteomes" id="UP000001593">
    <property type="component" value="Unassembled WGS sequence"/>
</dbReference>
<evidence type="ECO:0000313" key="2">
    <source>
        <dbReference type="EMBL" id="EDO33654.1"/>
    </source>
</evidence>
<proteinExistence type="inferred from homology"/>
<dbReference type="PhylomeDB" id="A7SRL6"/>
<comment type="similarity">
    <text evidence="1">Belongs to the dynein light chain Tctex-type family.</text>
</comment>